<keyword evidence="2" id="KW-1185">Reference proteome</keyword>
<dbReference type="RefSeq" id="WP_054838749.1">
    <property type="nucleotide sequence ID" value="NZ_BBBY01000017.1"/>
</dbReference>
<reference evidence="1 2" key="1">
    <citation type="submission" date="2019-10" db="EMBL/GenBank/DDBJ databases">
        <title>Sequencing and Assembly of Multiple Reported Metal-Biooxidizing Members of the Extremely Thermoacidophilic Archaeal Family Sulfolobaceae.</title>
        <authorList>
            <person name="Counts J.A."/>
            <person name="Kelly R.M."/>
        </authorList>
    </citation>
    <scope>NUCLEOTIDE SEQUENCE [LARGE SCALE GENOMIC DNA]</scope>
    <source>
        <strain evidence="1 2">DSM 6482</strain>
    </source>
</reference>
<organism evidence="1 2">
    <name type="scientific">Sulfuracidifex metallicus DSM 6482 = JCM 9184</name>
    <dbReference type="NCBI Taxonomy" id="523847"/>
    <lineage>
        <taxon>Archaea</taxon>
        <taxon>Thermoproteota</taxon>
        <taxon>Thermoprotei</taxon>
        <taxon>Sulfolobales</taxon>
        <taxon>Sulfolobaceae</taxon>
        <taxon>Sulfuracidifex</taxon>
    </lineage>
</organism>
<dbReference type="OrthoDB" id="33090at2157"/>
<evidence type="ECO:0000313" key="1">
    <source>
        <dbReference type="EMBL" id="MUN28124.1"/>
    </source>
</evidence>
<name>A0A6A9QHF1_SULME</name>
<protein>
    <submittedName>
        <fullName evidence="1">Uncharacterized protein</fullName>
    </submittedName>
</protein>
<gene>
    <name evidence="1" type="ORF">GC250_01275</name>
</gene>
<accession>A0A6A9QHF1</accession>
<comment type="caution">
    <text evidence="1">The sequence shown here is derived from an EMBL/GenBank/DDBJ whole genome shotgun (WGS) entry which is preliminary data.</text>
</comment>
<dbReference type="EMBL" id="WGGD01000005">
    <property type="protein sequence ID" value="MUN28124.1"/>
    <property type="molecule type" value="Genomic_DNA"/>
</dbReference>
<dbReference type="AlphaFoldDB" id="A0A6A9QHF1"/>
<dbReference type="Proteomes" id="UP000470772">
    <property type="component" value="Unassembled WGS sequence"/>
</dbReference>
<sequence length="132" mass="15298">MTQEKVVRILGYYHDASYIERIASNLRKLLVDVDWIYGRKINDEGLYEIYMGIPYTNNFEIAVANLSKTVEIEKVEVLEDAQLETYVVSHDGTIRKGGEEEWNDGENLIIYLPVFSKVVGYSWGDKYSKNLH</sequence>
<proteinExistence type="predicted"/>
<evidence type="ECO:0000313" key="2">
    <source>
        <dbReference type="Proteomes" id="UP000470772"/>
    </source>
</evidence>